<accession>A0A9N7MRK2</accession>
<proteinExistence type="predicted"/>
<dbReference type="AlphaFoldDB" id="A0A9N7MRK2"/>
<dbReference type="SUPFAM" id="SSF53756">
    <property type="entry name" value="UDP-Glycosyltransferase/glycogen phosphorylase"/>
    <property type="match status" value="1"/>
</dbReference>
<name>A0A9N7MRK2_STRHE</name>
<dbReference type="Proteomes" id="UP001153555">
    <property type="component" value="Unassembled WGS sequence"/>
</dbReference>
<evidence type="ECO:0000313" key="3">
    <source>
        <dbReference type="Proteomes" id="UP001153555"/>
    </source>
</evidence>
<gene>
    <name evidence="2" type="ORF">SHERM_13290</name>
</gene>
<protein>
    <submittedName>
        <fullName evidence="2">UDP-glycosyltransferase 91C1</fullName>
    </submittedName>
</protein>
<dbReference type="Pfam" id="PF23622">
    <property type="entry name" value="LRR_At1g61320_AtMIF1"/>
    <property type="match status" value="1"/>
</dbReference>
<reference evidence="2" key="1">
    <citation type="submission" date="2019-12" db="EMBL/GenBank/DDBJ databases">
        <authorList>
            <person name="Scholes J."/>
        </authorList>
    </citation>
    <scope>NUCLEOTIDE SEQUENCE</scope>
</reference>
<evidence type="ECO:0000259" key="1">
    <source>
        <dbReference type="Pfam" id="PF23622"/>
    </source>
</evidence>
<dbReference type="InterPro" id="IPR053772">
    <property type="entry name" value="At1g61320/At1g61330-like"/>
</dbReference>
<dbReference type="OrthoDB" id="613853at2759"/>
<dbReference type="EMBL" id="CACSLK010011299">
    <property type="protein sequence ID" value="CAA0812731.1"/>
    <property type="molecule type" value="Genomic_DNA"/>
</dbReference>
<keyword evidence="3" id="KW-1185">Reference proteome</keyword>
<dbReference type="InterPro" id="IPR055357">
    <property type="entry name" value="LRR_At1g61320_AtMIF1"/>
</dbReference>
<dbReference type="PANTHER" id="PTHR34145">
    <property type="entry name" value="OS02G0105600 PROTEIN"/>
    <property type="match status" value="1"/>
</dbReference>
<dbReference type="PANTHER" id="PTHR34145:SF68">
    <property type="entry name" value="FBD DOMAIN-CONTAINING PROTEIN"/>
    <property type="match status" value="1"/>
</dbReference>
<dbReference type="Gene3D" id="3.40.50.2000">
    <property type="entry name" value="Glycogen Phosphorylase B"/>
    <property type="match status" value="1"/>
</dbReference>
<feature type="domain" description="At1g61320/AtMIF1 LRR" evidence="1">
    <location>
        <begin position="25"/>
        <end position="157"/>
    </location>
</feature>
<organism evidence="2 3">
    <name type="scientific">Striga hermonthica</name>
    <name type="common">Purple witchweed</name>
    <name type="synonym">Buchnera hermonthica</name>
    <dbReference type="NCBI Taxonomy" id="68872"/>
    <lineage>
        <taxon>Eukaryota</taxon>
        <taxon>Viridiplantae</taxon>
        <taxon>Streptophyta</taxon>
        <taxon>Embryophyta</taxon>
        <taxon>Tracheophyta</taxon>
        <taxon>Spermatophyta</taxon>
        <taxon>Magnoliopsida</taxon>
        <taxon>eudicotyledons</taxon>
        <taxon>Gunneridae</taxon>
        <taxon>Pentapetalae</taxon>
        <taxon>asterids</taxon>
        <taxon>lamiids</taxon>
        <taxon>Lamiales</taxon>
        <taxon>Orobanchaceae</taxon>
        <taxon>Buchnereae</taxon>
        <taxon>Striga</taxon>
    </lineage>
</organism>
<comment type="caution">
    <text evidence="2">The sequence shown here is derived from an EMBL/GenBank/DDBJ whole genome shotgun (WGS) entry which is preliminary data.</text>
</comment>
<evidence type="ECO:0000313" key="2">
    <source>
        <dbReference type="EMBL" id="CAA0812731.1"/>
    </source>
</evidence>
<sequence>MLRDVYVNVGAVWGYDPVFVQRLVPTLLCCFSQLEILTLNIYDKKVVLTTLNFPVMPKLRKLVIKKLLYGVDWSVLELAQFIKASPNLQEFVLKQEWFAVKRSNREIQKGVKQFPQHQHLNVFRFLGYYGCPSDLELVNYLMENCVALKEIIVDTQPPDPLPYEPVDHEKLKLAEEAKIYAKQQLEPLPVNARLVENAGVGVEVLREADGRLRGEVLAAAVRRVVVEEGGEEVRRAAAAMRAGLAENKDEEIHEVVRELTGLLVGKN</sequence>